<gene>
    <name evidence="6" type="ORF">UT78_C0005G0035</name>
</gene>
<reference evidence="6 7" key="1">
    <citation type="journal article" date="2015" name="Nature">
        <title>rRNA introns, odd ribosomes, and small enigmatic genomes across a large radiation of phyla.</title>
        <authorList>
            <person name="Brown C.T."/>
            <person name="Hug L.A."/>
            <person name="Thomas B.C."/>
            <person name="Sharon I."/>
            <person name="Castelle C.J."/>
            <person name="Singh A."/>
            <person name="Wilkins M.J."/>
            <person name="Williams K.H."/>
            <person name="Banfield J.F."/>
        </authorList>
    </citation>
    <scope>NUCLEOTIDE SEQUENCE [LARGE SCALE GENOMIC DNA]</scope>
</reference>
<dbReference type="Gene3D" id="1.10.287.990">
    <property type="entry name" value="Fe,Mn superoxide dismutase (SOD) domain"/>
    <property type="match status" value="1"/>
</dbReference>
<dbReference type="PANTHER" id="PTHR11404:SF6">
    <property type="entry name" value="SUPEROXIDE DISMUTASE [MN], MITOCHONDRIAL"/>
    <property type="match status" value="1"/>
</dbReference>
<dbReference type="InterPro" id="IPR050265">
    <property type="entry name" value="Fe/Mn_Superoxide_Dismutase"/>
</dbReference>
<dbReference type="Proteomes" id="UP000034301">
    <property type="component" value="Unassembled WGS sequence"/>
</dbReference>
<evidence type="ECO:0000256" key="4">
    <source>
        <dbReference type="ARBA" id="ARBA00023002"/>
    </source>
</evidence>
<comment type="caution">
    <text evidence="6">The sequence shown here is derived from an EMBL/GenBank/DDBJ whole genome shotgun (WGS) entry which is preliminary data.</text>
</comment>
<comment type="similarity">
    <text evidence="1">Belongs to the iron/manganese superoxide dismutase family.</text>
</comment>
<dbReference type="AlphaFoldDB" id="A0A0G0R0Q4"/>
<feature type="domain" description="Manganese/iron superoxide dismutase C-terminal" evidence="5">
    <location>
        <begin position="95"/>
        <end position="195"/>
    </location>
</feature>
<accession>A0A0G0R0Q4</accession>
<name>A0A0G0R0Q4_9BACT</name>
<dbReference type="PANTHER" id="PTHR11404">
    <property type="entry name" value="SUPEROXIDE DISMUTASE 2"/>
    <property type="match status" value="1"/>
</dbReference>
<dbReference type="SUPFAM" id="SSF54719">
    <property type="entry name" value="Fe,Mn superoxide dismutase (SOD), C-terminal domain"/>
    <property type="match status" value="1"/>
</dbReference>
<dbReference type="InterPro" id="IPR036314">
    <property type="entry name" value="SOD_C_sf"/>
</dbReference>
<evidence type="ECO:0000256" key="1">
    <source>
        <dbReference type="ARBA" id="ARBA00008714"/>
    </source>
</evidence>
<keyword evidence="4" id="KW-0560">Oxidoreductase</keyword>
<keyword evidence="3" id="KW-0479">Metal-binding</keyword>
<protein>
    <recommendedName>
        <fullName evidence="2">superoxide dismutase</fullName>
        <ecNumber evidence="2">1.15.1.1</ecNumber>
    </recommendedName>
</protein>
<dbReference type="GO" id="GO:0046872">
    <property type="term" value="F:metal ion binding"/>
    <property type="evidence" value="ECO:0007669"/>
    <property type="project" value="UniProtKB-KW"/>
</dbReference>
<dbReference type="EC" id="1.15.1.1" evidence="2"/>
<evidence type="ECO:0000313" key="7">
    <source>
        <dbReference type="Proteomes" id="UP000034301"/>
    </source>
</evidence>
<dbReference type="Gene3D" id="3.55.40.20">
    <property type="entry name" value="Iron/manganese superoxide dismutase, C-terminal domain"/>
    <property type="match status" value="1"/>
</dbReference>
<dbReference type="SUPFAM" id="SSF46609">
    <property type="entry name" value="Fe,Mn superoxide dismutase (SOD), N-terminal domain"/>
    <property type="match status" value="1"/>
</dbReference>
<sequence length="201" mass="23766">MKKYEEIKFNIGELKGISKKNIEEHLKLYAGYVKNTNSILEKIPEYEGYVKEDTFAPYVVSELHRRFSFEFNGMRNHEYYFKSLEGGAKELPVNSQLKTAIEKQESSFDAWLSLFKTLAVTRGVGWAVLYWDKKSEQFISTWIDEHHLGQLNGLSWILGIDMWEHAYVYDYPTSEKKKYVEAFFENLNWEVIEKNFLEATQ</sequence>
<dbReference type="InterPro" id="IPR036324">
    <property type="entry name" value="Mn/Fe_SOD_N_sf"/>
</dbReference>
<dbReference type="GO" id="GO:0004784">
    <property type="term" value="F:superoxide dismutase activity"/>
    <property type="evidence" value="ECO:0007669"/>
    <property type="project" value="UniProtKB-EC"/>
</dbReference>
<evidence type="ECO:0000313" key="6">
    <source>
        <dbReference type="EMBL" id="KKR43311.1"/>
    </source>
</evidence>
<evidence type="ECO:0000256" key="3">
    <source>
        <dbReference type="ARBA" id="ARBA00022723"/>
    </source>
</evidence>
<evidence type="ECO:0000256" key="2">
    <source>
        <dbReference type="ARBA" id="ARBA00012682"/>
    </source>
</evidence>
<proteinExistence type="inferred from homology"/>
<organism evidence="6 7">
    <name type="scientific">Candidatus Nomurabacteria bacterium GW2011_GWF2_40_12</name>
    <dbReference type="NCBI Taxonomy" id="1618776"/>
    <lineage>
        <taxon>Bacteria</taxon>
        <taxon>Candidatus Nomuraibacteriota</taxon>
    </lineage>
</organism>
<evidence type="ECO:0000259" key="5">
    <source>
        <dbReference type="Pfam" id="PF02777"/>
    </source>
</evidence>
<dbReference type="EMBL" id="LBYC01000005">
    <property type="protein sequence ID" value="KKR43311.1"/>
    <property type="molecule type" value="Genomic_DNA"/>
</dbReference>
<dbReference type="InterPro" id="IPR019832">
    <property type="entry name" value="Mn/Fe_SOD_C"/>
</dbReference>
<dbReference type="Pfam" id="PF02777">
    <property type="entry name" value="Sod_Fe_C"/>
    <property type="match status" value="1"/>
</dbReference>